<dbReference type="InterPro" id="IPR037229">
    <property type="entry name" value="Ribosomal_bL35_sf"/>
</dbReference>
<evidence type="ECO:0000313" key="7">
    <source>
        <dbReference type="EMBL" id="OGK25703.1"/>
    </source>
</evidence>
<reference evidence="7 8" key="1">
    <citation type="journal article" date="2016" name="Nat. Commun.">
        <title>Thousands of microbial genomes shed light on interconnected biogeochemical processes in an aquifer system.</title>
        <authorList>
            <person name="Anantharaman K."/>
            <person name="Brown C.T."/>
            <person name="Hug L.A."/>
            <person name="Sharon I."/>
            <person name="Castelle C.J."/>
            <person name="Probst A.J."/>
            <person name="Thomas B.C."/>
            <person name="Singh A."/>
            <person name="Wilkins M.J."/>
            <person name="Karaoz U."/>
            <person name="Brodie E.L."/>
            <person name="Williams K.H."/>
            <person name="Hubbard S.S."/>
            <person name="Banfield J.F."/>
        </authorList>
    </citation>
    <scope>NUCLEOTIDE SEQUENCE [LARGE SCALE GENOMIC DNA]</scope>
</reference>
<dbReference type="Gene3D" id="4.10.410.60">
    <property type="match status" value="1"/>
</dbReference>
<dbReference type="GO" id="GO:0006412">
    <property type="term" value="P:translation"/>
    <property type="evidence" value="ECO:0007669"/>
    <property type="project" value="UniProtKB-UniRule"/>
</dbReference>
<dbReference type="NCBIfam" id="TIGR00001">
    <property type="entry name" value="rpmI_bact"/>
    <property type="match status" value="1"/>
</dbReference>
<dbReference type="GO" id="GO:0015934">
    <property type="term" value="C:large ribosomal subunit"/>
    <property type="evidence" value="ECO:0007669"/>
    <property type="project" value="TreeGrafter"/>
</dbReference>
<keyword evidence="3 5" id="KW-0687">Ribonucleoprotein</keyword>
<comment type="similarity">
    <text evidence="1 5 6">Belongs to the bacterial ribosomal protein bL35 family.</text>
</comment>
<protein>
    <recommendedName>
        <fullName evidence="4 5">Large ribosomal subunit protein bL35</fullName>
    </recommendedName>
</protein>
<dbReference type="PANTHER" id="PTHR33343">
    <property type="entry name" value="54S RIBOSOMAL PROTEIN BL35M"/>
    <property type="match status" value="1"/>
</dbReference>
<dbReference type="GO" id="GO:0003735">
    <property type="term" value="F:structural constituent of ribosome"/>
    <property type="evidence" value="ECO:0007669"/>
    <property type="project" value="InterPro"/>
</dbReference>
<dbReference type="PROSITE" id="PS00936">
    <property type="entry name" value="RIBOSOMAL_L35"/>
    <property type="match status" value="1"/>
</dbReference>
<dbReference type="InterPro" id="IPR001706">
    <property type="entry name" value="Ribosomal_bL35"/>
</dbReference>
<proteinExistence type="inferred from homology"/>
<dbReference type="Pfam" id="PF01632">
    <property type="entry name" value="Ribosomal_L35p"/>
    <property type="match status" value="1"/>
</dbReference>
<evidence type="ECO:0000256" key="1">
    <source>
        <dbReference type="ARBA" id="ARBA00006598"/>
    </source>
</evidence>
<dbReference type="SUPFAM" id="SSF143034">
    <property type="entry name" value="L35p-like"/>
    <property type="match status" value="1"/>
</dbReference>
<evidence type="ECO:0000313" key="8">
    <source>
        <dbReference type="Proteomes" id="UP000177913"/>
    </source>
</evidence>
<dbReference type="EMBL" id="MFZO01000004">
    <property type="protein sequence ID" value="OGK25703.1"/>
    <property type="molecule type" value="Genomic_DNA"/>
</dbReference>
<dbReference type="AlphaFoldDB" id="A0A1F7H3N1"/>
<evidence type="ECO:0000256" key="4">
    <source>
        <dbReference type="ARBA" id="ARBA00071664"/>
    </source>
</evidence>
<accession>A0A1F7H3N1</accession>
<dbReference type="InterPro" id="IPR021137">
    <property type="entry name" value="Ribosomal_bL35-like"/>
</dbReference>
<evidence type="ECO:0000256" key="6">
    <source>
        <dbReference type="RuleBase" id="RU000568"/>
    </source>
</evidence>
<dbReference type="InterPro" id="IPR018265">
    <property type="entry name" value="Ribosomal_bL35_CS"/>
</dbReference>
<dbReference type="PANTHER" id="PTHR33343:SF1">
    <property type="entry name" value="LARGE RIBOSOMAL SUBUNIT PROTEIN BL35M"/>
    <property type="match status" value="1"/>
</dbReference>
<comment type="caution">
    <text evidence="7">The sequence shown here is derived from an EMBL/GenBank/DDBJ whole genome shotgun (WGS) entry which is preliminary data.</text>
</comment>
<evidence type="ECO:0000256" key="2">
    <source>
        <dbReference type="ARBA" id="ARBA00022980"/>
    </source>
</evidence>
<organism evidence="7 8">
    <name type="scientific">Candidatus Roizmanbacteria bacterium RIFCSPHIGHO2_02_FULL_38_11</name>
    <dbReference type="NCBI Taxonomy" id="1802039"/>
    <lineage>
        <taxon>Bacteria</taxon>
        <taxon>Candidatus Roizmaniibacteriota</taxon>
    </lineage>
</organism>
<keyword evidence="2 5" id="KW-0689">Ribosomal protein</keyword>
<dbReference type="PRINTS" id="PR00064">
    <property type="entry name" value="RIBOSOMALL35"/>
</dbReference>
<dbReference type="HAMAP" id="MF_00514">
    <property type="entry name" value="Ribosomal_bL35"/>
    <property type="match status" value="1"/>
</dbReference>
<evidence type="ECO:0000256" key="5">
    <source>
        <dbReference type="HAMAP-Rule" id="MF_00514"/>
    </source>
</evidence>
<dbReference type="FunFam" id="4.10.410.60:FF:000001">
    <property type="entry name" value="50S ribosomal protein L35"/>
    <property type="match status" value="1"/>
</dbReference>
<gene>
    <name evidence="5" type="primary">rpmI</name>
    <name evidence="7" type="ORF">A3C25_04925</name>
</gene>
<sequence>MPKQKTHKSAAKRFKITKRGKLLHRSNYFRHLRSKKNKRQIRRLKQMKQVKGRYEKKIKKLLGK</sequence>
<dbReference type="Proteomes" id="UP000177913">
    <property type="component" value="Unassembled WGS sequence"/>
</dbReference>
<name>A0A1F7H3N1_9BACT</name>
<evidence type="ECO:0000256" key="3">
    <source>
        <dbReference type="ARBA" id="ARBA00023274"/>
    </source>
</evidence>